<organism evidence="3 4">
    <name type="scientific">Cryptosporidium hominis</name>
    <dbReference type="NCBI Taxonomy" id="237895"/>
    <lineage>
        <taxon>Eukaryota</taxon>
        <taxon>Sar</taxon>
        <taxon>Alveolata</taxon>
        <taxon>Apicomplexa</taxon>
        <taxon>Conoidasida</taxon>
        <taxon>Coccidia</taxon>
        <taxon>Eucoccidiorida</taxon>
        <taxon>Eimeriorina</taxon>
        <taxon>Cryptosporidiidae</taxon>
        <taxon>Cryptosporidium</taxon>
    </lineage>
</organism>
<reference evidence="3 4" key="1">
    <citation type="submission" date="2014-11" db="EMBL/GenBank/DDBJ databases">
        <title>Comparative genomic analysis of Cryptosporidium hominis reveals occurrence of genetic recombination in virulent subtypes.</title>
        <authorList>
            <person name="Guo Y."/>
            <person name="Tang K."/>
            <person name="Frace M."/>
            <person name="Li N."/>
            <person name="Roellig D.M."/>
            <person name="Sammons S."/>
            <person name="Knipe K."/>
            <person name="Rowe L."/>
            <person name="Feng Y."/>
            <person name="Xiao L."/>
        </authorList>
    </citation>
    <scope>NUCLEOTIDE SEQUENCE [LARGE SCALE GENOMIC DNA]</scope>
    <source>
        <strain evidence="3">30976</strain>
    </source>
</reference>
<feature type="compositionally biased region" description="Polar residues" evidence="2">
    <location>
        <begin position="715"/>
        <end position="731"/>
    </location>
</feature>
<reference evidence="3 4" key="2">
    <citation type="submission" date="2017-10" db="EMBL/GenBank/DDBJ databases">
        <title>Consistent, comparative and evidence-based genome annotation and re-annotation for the closely-related species, Cryptosporidium parvum, C. hominis and C. tyzzeri.</title>
        <authorList>
            <person name="Baptista R.P."/>
            <person name="Li Y."/>
            <person name="Sateriale A."/>
            <person name="Striepen B."/>
            <person name="Kissinger J.C."/>
        </authorList>
    </citation>
    <scope>NUCLEOTIDE SEQUENCE [LARGE SCALE GENOMIC DNA]</scope>
    <source>
        <strain evidence="3">30976</strain>
    </source>
</reference>
<feature type="coiled-coil region" evidence="1">
    <location>
        <begin position="216"/>
        <end position="317"/>
    </location>
</feature>
<evidence type="ECO:0000313" key="4">
    <source>
        <dbReference type="Proteomes" id="UP001429100"/>
    </source>
</evidence>
<dbReference type="PANTHER" id="PTHR43941:SF1">
    <property type="entry name" value="STRUCTURAL MAINTENANCE OF CHROMOSOMES PROTEIN 2"/>
    <property type="match status" value="1"/>
</dbReference>
<feature type="region of interest" description="Disordered" evidence="2">
    <location>
        <begin position="767"/>
        <end position="786"/>
    </location>
</feature>
<feature type="compositionally biased region" description="Polar residues" evidence="2">
    <location>
        <begin position="767"/>
        <end position="779"/>
    </location>
</feature>
<comment type="caution">
    <text evidence="3">The sequence shown here is derived from an EMBL/GenBank/DDBJ whole genome shotgun (WGS) entry which is preliminary data.</text>
</comment>
<gene>
    <name evidence="3" type="ORF">GY17_00000900</name>
</gene>
<dbReference type="SUPFAM" id="SSF50729">
    <property type="entry name" value="PH domain-like"/>
    <property type="match status" value="1"/>
</dbReference>
<evidence type="ECO:0000313" key="3">
    <source>
        <dbReference type="EMBL" id="PPS98139.1"/>
    </source>
</evidence>
<dbReference type="PANTHER" id="PTHR43941">
    <property type="entry name" value="STRUCTURAL MAINTENANCE OF CHROMOSOMES PROTEIN 2"/>
    <property type="match status" value="1"/>
</dbReference>
<proteinExistence type="predicted"/>
<sequence>MTKKHDYNQSKESGFEIINKVEIRIQDSSLLSLSRSASINPECCGWLYVLNLKGNQYGRDISLEEDNWEQYYFNLKGGMMFGTSKKDGSTLEVVYVLCDTVISTIDSITALQREYITREEEAILRQNIGKDVHLIILLHYNSSLGIESNPLIFAASSPNVSARWCIAMNQSIQYGQMRYVVDNSDQEFDEGNFRVSHSMKGEFASVAGGYYRGRDINQLSQQLDKLKHQFKQMENENKSLKFKNESLQNQVKKLQSTLTVTEKATSEAVEQKAAELTQVREDLSNVRSEKELLIEEKNQLHERISQLQKSNQQILMEKFEIMDELTDLQDNISSYKSGDAGLTKLITRLQYLKTSSQELLIENRKYKNEIKSILDHYREEQEKSTKQLNTIKELLSQQDVFQLLIRQMELVQAKLQYQQEAWRMPDNQAENLLFWIQQLQNQWKVDEAVARASYLKHRSIVLGEQMKAYTLGHPLPTHYAIIQELLHKLQYIFREEEFSVVTRSEFLYEDIGNANLGFEPLRVRNQMNKNLAKSPIWDGGNFKQPPLSVLPSVFGNSKSKMAGKIEEIIESSTNIEGSGSIGSVSGGLNSSSRGDDGGLIEYSSLKSSIMANTQYIPKIQVDLLSPPEKNVPESEYERIKNNFREMQEKYRILEGENEIMSEKIQKLTKMIKSMNKKTYRQNTRAGSLMDFSTGNNLEDSSKSNINMDHVDHQHAPSSGSLDNGSKTIDSNENNRRIESIRSFHKDGSSKSIYNESKSISMNNNIAKRSISQNSNSNENDITDDIN</sequence>
<keyword evidence="4" id="KW-1185">Reference proteome</keyword>
<evidence type="ECO:0000256" key="2">
    <source>
        <dbReference type="SAM" id="MobiDB-lite"/>
    </source>
</evidence>
<dbReference type="EMBL" id="JTAI01000002">
    <property type="protein sequence ID" value="PPS98139.1"/>
    <property type="molecule type" value="Genomic_DNA"/>
</dbReference>
<feature type="coiled-coil region" evidence="1">
    <location>
        <begin position="636"/>
        <end position="677"/>
    </location>
</feature>
<feature type="compositionally biased region" description="Polar residues" evidence="2">
    <location>
        <begin position="687"/>
        <end position="706"/>
    </location>
</feature>
<dbReference type="Proteomes" id="UP001429100">
    <property type="component" value="Unassembled WGS sequence"/>
</dbReference>
<feature type="compositionally biased region" description="Basic and acidic residues" evidence="2">
    <location>
        <begin position="732"/>
        <end position="748"/>
    </location>
</feature>
<feature type="region of interest" description="Disordered" evidence="2">
    <location>
        <begin position="687"/>
        <end position="755"/>
    </location>
</feature>
<name>A0ABX5BID3_CRYHO</name>
<protein>
    <submittedName>
        <fullName evidence="3">PH domain-like containing protein</fullName>
    </submittedName>
</protein>
<evidence type="ECO:0000256" key="1">
    <source>
        <dbReference type="SAM" id="Coils"/>
    </source>
</evidence>
<keyword evidence="1" id="KW-0175">Coiled coil</keyword>
<feature type="coiled-coil region" evidence="1">
    <location>
        <begin position="363"/>
        <end position="394"/>
    </location>
</feature>
<accession>A0ABX5BID3</accession>